<feature type="binding site" evidence="4">
    <location>
        <position position="46"/>
    </location>
    <ligand>
        <name>pyruvate</name>
        <dbReference type="ChEBI" id="CHEBI:15361"/>
    </ligand>
</feature>
<dbReference type="PANTHER" id="PTHR12128:SF19">
    <property type="entry name" value="5-DEHYDRO-4-DEOXYGLUCARATE DEHYDRATASE 2-RELATED"/>
    <property type="match status" value="1"/>
</dbReference>
<reference evidence="5" key="1">
    <citation type="submission" date="2020-10" db="EMBL/GenBank/DDBJ databases">
        <authorList>
            <person name="Gilroy R."/>
        </authorList>
    </citation>
    <scope>NUCLEOTIDE SEQUENCE</scope>
    <source>
        <strain evidence="5">ChiGjej1B1-24693</strain>
    </source>
</reference>
<dbReference type="SUPFAM" id="SSF51569">
    <property type="entry name" value="Aldolase"/>
    <property type="match status" value="1"/>
</dbReference>
<dbReference type="EMBL" id="DVLP01000021">
    <property type="protein sequence ID" value="HIT74082.1"/>
    <property type="molecule type" value="Genomic_DNA"/>
</dbReference>
<name>A0A9D1GVG4_9ACTN</name>
<keyword evidence="1 2" id="KW-0456">Lyase</keyword>
<dbReference type="InterPro" id="IPR002220">
    <property type="entry name" value="DapA-like"/>
</dbReference>
<dbReference type="PIRSF" id="PIRSF001365">
    <property type="entry name" value="DHDPS"/>
    <property type="match status" value="1"/>
</dbReference>
<protein>
    <submittedName>
        <fullName evidence="5">5-dehydro-4-deoxyglucarate dehydratase</fullName>
        <ecNumber evidence="5">4.2.1.41</ecNumber>
    </submittedName>
</protein>
<evidence type="ECO:0000256" key="1">
    <source>
        <dbReference type="ARBA" id="ARBA00023239"/>
    </source>
</evidence>
<dbReference type="Gene3D" id="3.20.20.70">
    <property type="entry name" value="Aldolase class I"/>
    <property type="match status" value="1"/>
</dbReference>
<feature type="active site" description="Schiff-base intermediate with substrate" evidence="3">
    <location>
        <position position="158"/>
    </location>
</feature>
<dbReference type="Pfam" id="PF00701">
    <property type="entry name" value="DHDPS"/>
    <property type="match status" value="1"/>
</dbReference>
<accession>A0A9D1GVG4</accession>
<evidence type="ECO:0000256" key="3">
    <source>
        <dbReference type="PIRSR" id="PIRSR001365-1"/>
    </source>
</evidence>
<evidence type="ECO:0000256" key="2">
    <source>
        <dbReference type="PIRNR" id="PIRNR001365"/>
    </source>
</evidence>
<evidence type="ECO:0000313" key="6">
    <source>
        <dbReference type="Proteomes" id="UP000886842"/>
    </source>
</evidence>
<dbReference type="Proteomes" id="UP000886842">
    <property type="component" value="Unassembled WGS sequence"/>
</dbReference>
<dbReference type="NCBIfam" id="NF002958">
    <property type="entry name" value="PRK03620.1"/>
    <property type="match status" value="1"/>
</dbReference>
<dbReference type="GO" id="GO:0047448">
    <property type="term" value="F:5-dehydro-4-deoxyglucarate dehydratase activity"/>
    <property type="evidence" value="ECO:0007669"/>
    <property type="project" value="UniProtKB-EC"/>
</dbReference>
<comment type="similarity">
    <text evidence="2">Belongs to the DapA family.</text>
</comment>
<dbReference type="SMART" id="SM01130">
    <property type="entry name" value="DHDPS"/>
    <property type="match status" value="1"/>
</dbReference>
<dbReference type="AlphaFoldDB" id="A0A9D1GVG4"/>
<feature type="active site" description="Proton donor/acceptor" evidence="3">
    <location>
        <position position="133"/>
    </location>
</feature>
<dbReference type="EC" id="4.2.1.41" evidence="5"/>
<dbReference type="GO" id="GO:0008840">
    <property type="term" value="F:4-hydroxy-tetrahydrodipicolinate synthase activity"/>
    <property type="evidence" value="ECO:0007669"/>
    <property type="project" value="TreeGrafter"/>
</dbReference>
<dbReference type="InterPro" id="IPR013785">
    <property type="entry name" value="Aldolase_TIM"/>
</dbReference>
<dbReference type="PANTHER" id="PTHR12128">
    <property type="entry name" value="DIHYDRODIPICOLINATE SYNTHASE"/>
    <property type="match status" value="1"/>
</dbReference>
<reference evidence="5" key="2">
    <citation type="journal article" date="2021" name="PeerJ">
        <title>Extensive microbial diversity within the chicken gut microbiome revealed by metagenomics and culture.</title>
        <authorList>
            <person name="Gilroy R."/>
            <person name="Ravi A."/>
            <person name="Getino M."/>
            <person name="Pursley I."/>
            <person name="Horton D.L."/>
            <person name="Alikhan N.F."/>
            <person name="Baker D."/>
            <person name="Gharbi K."/>
            <person name="Hall N."/>
            <person name="Watson M."/>
            <person name="Adriaenssens E.M."/>
            <person name="Foster-Nyarko E."/>
            <person name="Jarju S."/>
            <person name="Secka A."/>
            <person name="Antonio M."/>
            <person name="Oren A."/>
            <person name="Chaudhuri R.R."/>
            <person name="La Ragione R."/>
            <person name="Hildebrand F."/>
            <person name="Pallen M.J."/>
        </authorList>
    </citation>
    <scope>NUCLEOTIDE SEQUENCE</scope>
    <source>
        <strain evidence="5">ChiGjej1B1-24693</strain>
    </source>
</reference>
<sequence length="296" mass="31712">MRQGVLAFPLTSFTEDGEQVDVAGFATHLRRHLDTGAVALFVACGTGEFPSLTEQEYRTVVREAVTVTAGRAPVLAGAGYGWAQARRFVTIAAEEGVDGILLMPPYLARGSQSGMVEHVRRVATTSELPLIVYQRDLMALTAASVAELSGLPAVIGLKDGHSNFLELQRMQLAAGSGFLWFNGSLTAEMQYRPYASVGIAPYSSAVQSFLPEVSRAFFLAAREGDQARMDELLQGFFSPLVEIRDRVPGYAVALVKAGARLRGEQVGPVRAPLVDPDGSDLDDLAALIETGLALVR</sequence>
<evidence type="ECO:0000256" key="4">
    <source>
        <dbReference type="PIRSR" id="PIRSR001365-2"/>
    </source>
</evidence>
<evidence type="ECO:0000313" key="5">
    <source>
        <dbReference type="EMBL" id="HIT74082.1"/>
    </source>
</evidence>
<comment type="caution">
    <text evidence="5">The sequence shown here is derived from an EMBL/GenBank/DDBJ whole genome shotgun (WGS) entry which is preliminary data.</text>
</comment>
<organism evidence="5 6">
    <name type="scientific">Candidatus Avipropionibacterium avicola</name>
    <dbReference type="NCBI Taxonomy" id="2840701"/>
    <lineage>
        <taxon>Bacteria</taxon>
        <taxon>Bacillati</taxon>
        <taxon>Actinomycetota</taxon>
        <taxon>Actinomycetes</taxon>
        <taxon>Propionibacteriales</taxon>
        <taxon>Propionibacteriaceae</taxon>
        <taxon>Propionibacteriaceae incertae sedis</taxon>
        <taxon>Candidatus Avipropionibacterium</taxon>
    </lineage>
</organism>
<gene>
    <name evidence="5" type="ORF">IAA98_00680</name>
</gene>
<proteinExistence type="inferred from homology"/>